<dbReference type="InterPro" id="IPR008333">
    <property type="entry name" value="Cbr1-like_FAD-bd_dom"/>
</dbReference>
<dbReference type="Pfam" id="PF00970">
    <property type="entry name" value="FAD_binding_6"/>
    <property type="match status" value="1"/>
</dbReference>
<gene>
    <name evidence="6" type="ORF">GCM10007933_28740</name>
</gene>
<dbReference type="InterPro" id="IPR017927">
    <property type="entry name" value="FAD-bd_FR_type"/>
</dbReference>
<dbReference type="InterPro" id="IPR051930">
    <property type="entry name" value="FNR_type-1"/>
</dbReference>
<reference evidence="7" key="1">
    <citation type="journal article" date="2019" name="Int. J. Syst. Evol. Microbiol.">
        <title>The Global Catalogue of Microorganisms (GCM) 10K type strain sequencing project: providing services to taxonomists for standard genome sequencing and annotation.</title>
        <authorList>
            <consortium name="The Broad Institute Genomics Platform"/>
            <consortium name="The Broad Institute Genome Sequencing Center for Infectious Disease"/>
            <person name="Wu L."/>
            <person name="Ma J."/>
        </authorList>
    </citation>
    <scope>NUCLEOTIDE SEQUENCE [LARGE SCALE GENOMIC DNA]</scope>
    <source>
        <strain evidence="7">NBRC 102407</strain>
    </source>
</reference>
<dbReference type="Gene3D" id="3.40.50.80">
    <property type="entry name" value="Nucleotide-binding domain of ferredoxin-NADP reductase (FNR) module"/>
    <property type="match status" value="1"/>
</dbReference>
<organism evidence="6 7">
    <name type="scientific">Zoogloea oryzae</name>
    <dbReference type="NCBI Taxonomy" id="310767"/>
    <lineage>
        <taxon>Bacteria</taxon>
        <taxon>Pseudomonadati</taxon>
        <taxon>Pseudomonadota</taxon>
        <taxon>Betaproteobacteria</taxon>
        <taxon>Rhodocyclales</taxon>
        <taxon>Zoogloeaceae</taxon>
        <taxon>Zoogloea</taxon>
    </lineage>
</organism>
<dbReference type="CDD" id="cd06195">
    <property type="entry name" value="FNR1"/>
    <property type="match status" value="1"/>
</dbReference>
<evidence type="ECO:0000313" key="7">
    <source>
        <dbReference type="Proteomes" id="UP001157167"/>
    </source>
</evidence>
<dbReference type="Pfam" id="PF00175">
    <property type="entry name" value="NAD_binding_1"/>
    <property type="match status" value="1"/>
</dbReference>
<evidence type="ECO:0000256" key="2">
    <source>
        <dbReference type="ARBA" id="ARBA00013223"/>
    </source>
</evidence>
<dbReference type="Proteomes" id="UP001157167">
    <property type="component" value="Unassembled WGS sequence"/>
</dbReference>
<dbReference type="RefSeq" id="WP_284188614.1">
    <property type="nucleotide sequence ID" value="NZ_BSPX01000047.1"/>
</dbReference>
<proteinExistence type="inferred from homology"/>
<dbReference type="EC" id="1.18.1.2" evidence="2"/>
<dbReference type="InterPro" id="IPR001709">
    <property type="entry name" value="Flavoprot_Pyr_Nucl_cyt_Rdtase"/>
</dbReference>
<dbReference type="InterPro" id="IPR039261">
    <property type="entry name" value="FNR_nucleotide-bd"/>
</dbReference>
<dbReference type="PANTHER" id="PTHR47878">
    <property type="entry name" value="OXIDOREDUCTASE FAD/NAD(P)-BINDING DOMAIN PROTEIN"/>
    <property type="match status" value="1"/>
</dbReference>
<protein>
    <recommendedName>
        <fullName evidence="2">ferredoxin--NADP(+) reductase</fullName>
        <ecNumber evidence="2">1.18.1.2</ecNumber>
    </recommendedName>
</protein>
<dbReference type="SUPFAM" id="SSF52343">
    <property type="entry name" value="Ferredoxin reductase-like, C-terminal NADP-linked domain"/>
    <property type="match status" value="1"/>
</dbReference>
<dbReference type="SUPFAM" id="SSF63380">
    <property type="entry name" value="Riboflavin synthase domain-like"/>
    <property type="match status" value="1"/>
</dbReference>
<keyword evidence="7" id="KW-1185">Reference proteome</keyword>
<comment type="caution">
    <text evidence="6">The sequence shown here is derived from an EMBL/GenBank/DDBJ whole genome shotgun (WGS) entry which is preliminary data.</text>
</comment>
<dbReference type="PROSITE" id="PS51384">
    <property type="entry name" value="FAD_FR"/>
    <property type="match status" value="1"/>
</dbReference>
<dbReference type="InterPro" id="IPR017938">
    <property type="entry name" value="Riboflavin_synthase-like_b-brl"/>
</dbReference>
<evidence type="ECO:0000256" key="3">
    <source>
        <dbReference type="ARBA" id="ARBA00022741"/>
    </source>
</evidence>
<dbReference type="EMBL" id="BSPX01000047">
    <property type="protein sequence ID" value="GLT23408.1"/>
    <property type="molecule type" value="Genomic_DNA"/>
</dbReference>
<dbReference type="Gene3D" id="2.40.30.10">
    <property type="entry name" value="Translation factors"/>
    <property type="match status" value="1"/>
</dbReference>
<dbReference type="InterPro" id="IPR033892">
    <property type="entry name" value="FNR_bac"/>
</dbReference>
<keyword evidence="3" id="KW-0547">Nucleotide-binding</keyword>
<feature type="domain" description="FAD-binding FR-type" evidence="5">
    <location>
        <begin position="9"/>
        <end position="110"/>
    </location>
</feature>
<sequence>MDTAVNVNTRSTVARILWMHRWSPRLLSFRLSREPGFRFVPGQFARLGLLKENGAPVWRAYSMTSATWDEHLEFYSIVVPDGAFTSRLAQLAVGDEVMIERTANGFFTTDRFADGRDLWMLGTGTGLAPYLSILQDESTWQRFDRLILVHCARLAEDLAYRDEIAALRQHPLWAAQGHKLIYRPVVTRETAPGALHARIPELIRQGGLETAVGLPFSDADSRFMICGSPDMVRDTHKALMGRGFRLSRLAAPGHIAVENAW</sequence>
<dbReference type="InterPro" id="IPR001433">
    <property type="entry name" value="OxRdtase_FAD/NAD-bd"/>
</dbReference>
<evidence type="ECO:0000313" key="6">
    <source>
        <dbReference type="EMBL" id="GLT23408.1"/>
    </source>
</evidence>
<evidence type="ECO:0000256" key="4">
    <source>
        <dbReference type="ARBA" id="ARBA00047776"/>
    </source>
</evidence>
<dbReference type="PANTHER" id="PTHR47878:SF2">
    <property type="entry name" value="OXIDOREDUCTASE FAD_NAD(P)-BINDING DOMAIN PROTEIN"/>
    <property type="match status" value="1"/>
</dbReference>
<name>A0ABQ6FCQ6_9RHOO</name>
<dbReference type="PRINTS" id="PR00371">
    <property type="entry name" value="FPNCR"/>
</dbReference>
<comment type="similarity">
    <text evidence="1">Belongs to the ferredoxin--NADP reductase type 1 family.</text>
</comment>
<evidence type="ECO:0000256" key="1">
    <source>
        <dbReference type="ARBA" id="ARBA00008312"/>
    </source>
</evidence>
<comment type="catalytic activity">
    <reaction evidence="4">
        <text>2 reduced [2Fe-2S]-[ferredoxin] + NADP(+) + H(+) = 2 oxidized [2Fe-2S]-[ferredoxin] + NADPH</text>
        <dbReference type="Rhea" id="RHEA:20125"/>
        <dbReference type="Rhea" id="RHEA-COMP:10000"/>
        <dbReference type="Rhea" id="RHEA-COMP:10001"/>
        <dbReference type="ChEBI" id="CHEBI:15378"/>
        <dbReference type="ChEBI" id="CHEBI:33737"/>
        <dbReference type="ChEBI" id="CHEBI:33738"/>
        <dbReference type="ChEBI" id="CHEBI:57783"/>
        <dbReference type="ChEBI" id="CHEBI:58349"/>
        <dbReference type="EC" id="1.18.1.2"/>
    </reaction>
</comment>
<evidence type="ECO:0000259" key="5">
    <source>
        <dbReference type="PROSITE" id="PS51384"/>
    </source>
</evidence>
<accession>A0ABQ6FCQ6</accession>